<dbReference type="AlphaFoldDB" id="A0A8H6S3J3"/>
<name>A0A8H6S3J3_MYCCL</name>
<keyword evidence="2" id="KW-1185">Reference proteome</keyword>
<evidence type="ECO:0008006" key="3">
    <source>
        <dbReference type="Google" id="ProtNLM"/>
    </source>
</evidence>
<proteinExistence type="predicted"/>
<dbReference type="EMBL" id="JACAZE010000024">
    <property type="protein sequence ID" value="KAF7291683.1"/>
    <property type="molecule type" value="Genomic_DNA"/>
</dbReference>
<evidence type="ECO:0000313" key="2">
    <source>
        <dbReference type="Proteomes" id="UP000613580"/>
    </source>
</evidence>
<reference evidence="1" key="1">
    <citation type="submission" date="2020-05" db="EMBL/GenBank/DDBJ databases">
        <title>Mycena genomes resolve the evolution of fungal bioluminescence.</title>
        <authorList>
            <person name="Tsai I.J."/>
        </authorList>
    </citation>
    <scope>NUCLEOTIDE SEQUENCE</scope>
    <source>
        <strain evidence="1">110903Hualien_Pintung</strain>
    </source>
</reference>
<comment type="caution">
    <text evidence="1">The sequence shown here is derived from an EMBL/GenBank/DDBJ whole genome shotgun (WGS) entry which is preliminary data.</text>
</comment>
<accession>A0A8H6S3J3</accession>
<sequence>MPELPPELERIILLKYADVDTIRACALVCGRFCFWAQQRLFHTVYLGFSWVRDTKQQLPLETRLLQRLQHLYLVLKSSPHLSSHIRRIDVTRSFPSLLASLASGEWNSVQSLRLEELPRGSDSNALESIQRLVAAPQLCTLKLSFACDAWDPISFSHIAASFSPALKVLRLAFCLPPLPDSAGTKGPDSYPPLVPLVSGPTVPKLASLSLDCASAAALVLSEPNFPLDLSQVHEIVYQTSTLDDPAAEHLGFQLLLSRIGHAVYSLEMDSKYSSAKILSFNLPSLTRLRLPLSLGVASILTQIPRQKRLTHLVLTTPFEHWSSHFSRHQRSLREYGKKIEWTVILTLPFRNLCSLVFEVSIHSREHPCRPAQMGVVDAIEQTMPRLARRGILSVVFTSC</sequence>
<evidence type="ECO:0000313" key="1">
    <source>
        <dbReference type="EMBL" id="KAF7291683.1"/>
    </source>
</evidence>
<organism evidence="1 2">
    <name type="scientific">Mycena chlorophos</name>
    <name type="common">Agaric fungus</name>
    <name type="synonym">Agaricus chlorophos</name>
    <dbReference type="NCBI Taxonomy" id="658473"/>
    <lineage>
        <taxon>Eukaryota</taxon>
        <taxon>Fungi</taxon>
        <taxon>Dikarya</taxon>
        <taxon>Basidiomycota</taxon>
        <taxon>Agaricomycotina</taxon>
        <taxon>Agaricomycetes</taxon>
        <taxon>Agaricomycetidae</taxon>
        <taxon>Agaricales</taxon>
        <taxon>Marasmiineae</taxon>
        <taxon>Mycenaceae</taxon>
        <taxon>Mycena</taxon>
    </lineage>
</organism>
<gene>
    <name evidence="1" type="ORF">HMN09_01259600</name>
</gene>
<dbReference type="OrthoDB" id="3017424at2759"/>
<dbReference type="Proteomes" id="UP000613580">
    <property type="component" value="Unassembled WGS sequence"/>
</dbReference>
<protein>
    <recommendedName>
        <fullName evidence="3">F-box domain-containing protein</fullName>
    </recommendedName>
</protein>